<protein>
    <recommendedName>
        <fullName evidence="6">dolichyl-diphosphooligosaccharide--protein glycotransferase</fullName>
        <ecNumber evidence="6">2.4.99.18</ecNumber>
    </recommendedName>
</protein>
<dbReference type="Pfam" id="PF02516">
    <property type="entry name" value="STT3"/>
    <property type="match status" value="1"/>
</dbReference>
<feature type="transmembrane region" description="Helical" evidence="17">
    <location>
        <begin position="288"/>
        <end position="306"/>
    </location>
</feature>
<evidence type="ECO:0000256" key="1">
    <source>
        <dbReference type="ARBA" id="ARBA00001936"/>
    </source>
</evidence>
<keyword evidence="9 17" id="KW-0812">Transmembrane</keyword>
<evidence type="ECO:0000259" key="19">
    <source>
        <dbReference type="Pfam" id="PF21436"/>
    </source>
</evidence>
<dbReference type="PANTHER" id="PTHR13872:SF1">
    <property type="entry name" value="DOLICHYL-DIPHOSPHOOLIGOSACCHARIDE--PROTEIN GLYCOSYLTRANSFERASE SUBUNIT STT3B"/>
    <property type="match status" value="1"/>
</dbReference>
<keyword evidence="12 17" id="KW-1133">Transmembrane helix</keyword>
<feature type="transmembrane region" description="Helical" evidence="17">
    <location>
        <begin position="36"/>
        <end position="56"/>
    </location>
</feature>
<feature type="transmembrane region" description="Helical" evidence="17">
    <location>
        <begin position="132"/>
        <end position="155"/>
    </location>
</feature>
<evidence type="ECO:0000256" key="14">
    <source>
        <dbReference type="ARBA" id="ARBA00023211"/>
    </source>
</evidence>
<dbReference type="GO" id="GO:0046872">
    <property type="term" value="F:metal ion binding"/>
    <property type="evidence" value="ECO:0007669"/>
    <property type="project" value="UniProtKB-KW"/>
</dbReference>
<evidence type="ECO:0000256" key="6">
    <source>
        <dbReference type="ARBA" id="ARBA00012605"/>
    </source>
</evidence>
<dbReference type="InterPro" id="IPR003674">
    <property type="entry name" value="Oligo_trans_STT3"/>
</dbReference>
<evidence type="ECO:0000256" key="15">
    <source>
        <dbReference type="ARBA" id="ARBA00048829"/>
    </source>
</evidence>
<accession>A0AAD3E3D9</accession>
<feature type="transmembrane region" description="Helical" evidence="17">
    <location>
        <begin position="212"/>
        <end position="245"/>
    </location>
</feature>
<comment type="caution">
    <text evidence="20">The sequence shown here is derived from an EMBL/GenBank/DDBJ whole genome shotgun (WGS) entry which is preliminary data.</text>
</comment>
<evidence type="ECO:0000256" key="7">
    <source>
        <dbReference type="ARBA" id="ARBA00022676"/>
    </source>
</evidence>
<dbReference type="PANTHER" id="PTHR13872">
    <property type="entry name" value="DOLICHYL-DIPHOSPHOOLIGOSACCHARIDE--PROTEIN GLYCOSYLTRANSFERASE SUBUNIT"/>
    <property type="match status" value="1"/>
</dbReference>
<feature type="transmembrane region" description="Helical" evidence="17">
    <location>
        <begin position="406"/>
        <end position="423"/>
    </location>
</feature>
<evidence type="ECO:0000256" key="10">
    <source>
        <dbReference type="ARBA" id="ARBA00022723"/>
    </source>
</evidence>
<evidence type="ECO:0000256" key="12">
    <source>
        <dbReference type="ARBA" id="ARBA00022989"/>
    </source>
</evidence>
<evidence type="ECO:0000313" key="20">
    <source>
        <dbReference type="EMBL" id="GFR51879.1"/>
    </source>
</evidence>
<evidence type="ECO:0000256" key="9">
    <source>
        <dbReference type="ARBA" id="ARBA00022692"/>
    </source>
</evidence>
<feature type="region of interest" description="Disordered" evidence="16">
    <location>
        <begin position="456"/>
        <end position="498"/>
    </location>
</feature>
<feature type="transmembrane region" description="Helical" evidence="17">
    <location>
        <begin position="257"/>
        <end position="276"/>
    </location>
</feature>
<keyword evidence="13 17" id="KW-0472">Membrane</keyword>
<comment type="catalytic activity">
    <reaction evidence="15">
        <text>a di-trans,poly-cis-dolichyl diphosphooligosaccharide + L-asparaginyl-[protein] = N(4)-(oligosaccharide-(1-&gt;4)-N-acetyl-beta-D-glucosaminyl-(1-&gt;4)-N-acetyl-beta-D-glucosaminyl)-L-asparaginyl-[protein] + a di-trans,poly-cis-dolichyl diphosphate + H(+)</text>
        <dbReference type="Rhea" id="RHEA:22980"/>
        <dbReference type="Rhea" id="RHEA-COMP:12804"/>
        <dbReference type="Rhea" id="RHEA-COMP:12805"/>
        <dbReference type="Rhea" id="RHEA-COMP:19506"/>
        <dbReference type="Rhea" id="RHEA-COMP:19509"/>
        <dbReference type="ChEBI" id="CHEBI:15378"/>
        <dbReference type="ChEBI" id="CHEBI:50347"/>
        <dbReference type="ChEBI" id="CHEBI:57497"/>
        <dbReference type="ChEBI" id="CHEBI:57570"/>
        <dbReference type="ChEBI" id="CHEBI:132529"/>
        <dbReference type="EC" id="2.4.99.18"/>
    </reaction>
</comment>
<feature type="transmembrane region" description="Helical" evidence="17">
    <location>
        <begin position="318"/>
        <end position="339"/>
    </location>
</feature>
<dbReference type="InterPro" id="IPR048999">
    <property type="entry name" value="STT3-PglB_core"/>
</dbReference>
<name>A0AAD3E3D9_9CHLO</name>
<evidence type="ECO:0000256" key="8">
    <source>
        <dbReference type="ARBA" id="ARBA00022679"/>
    </source>
</evidence>
<feature type="domain" description="STT3/PglB/AglB core" evidence="19">
    <location>
        <begin position="568"/>
        <end position="625"/>
    </location>
</feature>
<evidence type="ECO:0000256" key="2">
    <source>
        <dbReference type="ARBA" id="ARBA00001946"/>
    </source>
</evidence>
<sequence>MSVAKTVVPGHEQYVSHASLFETAKRYLMKPKSQELLIRSTTLILIYLLAFCIRLFSVLRYESVIHEFDPYFNYRSTIKLVQEGIYEFWNWFDAESWHPLGRVVGGTVYPGLMFTAGLLYKISSFLTAWIKLRDICVFTAPFFAGNTAMIAYLFGKELKDRETGLVAAALMAIVPGYISRSVAGSFDNEAVAIFALLATFYLWVRAVQRGTVAAAVLAALAYLYMAASWGAYVFISNLIPLYVIVMFVSGRYSRRLYLAYTTFWVVGSLLAMQVRFIGFNHVLSTELLSFNGVFVGLQVWELLVFLRAKLGARQFGQLVYAAALGAGGVGAVGLAGLLLSGKLNPWTGRFWTLLDPTYAKKFIPIVASVSEHQPTTWASYIFDLHGMVFAAPAGLYFCFKRRTEGSIFLLTFALTAIYFSGIMVRLMLVAAPAFVLLSAISLSSIMQSATRELRNPVTPPAASSASAAAAGAKEGSDAKKRGAAKRSGSSSASDPSALPHQPLPNALLLVLVALGLVSYTSHCNWVTSEAYSSPSIVLISGWGPHRHVLDDFREAYYWLRHNTPPGSRVMSWWDYGYQITAMANRTVIVDNNTWNNTHIATVGRAMASNESEAYRIMRQLDVDYALVIFGGMSGYSSDDINKFLWMVRIGGGVFPQVKEADYLSNGDYTVGASGTPTMLNSLMYKLSYYDFGNIMTEHGKGTGYDRVRGYEIGNKDVKLDHLYECFTSEHWIVRIYKVKDLENRA</sequence>
<feature type="transmembrane region" description="Helical" evidence="17">
    <location>
        <begin position="161"/>
        <end position="178"/>
    </location>
</feature>
<evidence type="ECO:0000259" key="18">
    <source>
        <dbReference type="Pfam" id="PF02516"/>
    </source>
</evidence>
<dbReference type="GO" id="GO:0004579">
    <property type="term" value="F:dolichyl-diphosphooligosaccharide-protein glycotransferase activity"/>
    <property type="evidence" value="ECO:0007669"/>
    <property type="project" value="UniProtKB-EC"/>
</dbReference>
<feature type="transmembrane region" description="Helical" evidence="17">
    <location>
        <begin position="190"/>
        <end position="206"/>
    </location>
</feature>
<keyword evidence="14" id="KW-0464">Manganese</keyword>
<dbReference type="Proteomes" id="UP001054857">
    <property type="component" value="Unassembled WGS sequence"/>
</dbReference>
<dbReference type="InterPro" id="IPR048307">
    <property type="entry name" value="STT3_N"/>
</dbReference>
<dbReference type="Gene3D" id="3.40.50.12610">
    <property type="match status" value="1"/>
</dbReference>
<feature type="compositionally biased region" description="Low complexity" evidence="16">
    <location>
        <begin position="461"/>
        <end position="473"/>
    </location>
</feature>
<evidence type="ECO:0000256" key="16">
    <source>
        <dbReference type="SAM" id="MobiDB-lite"/>
    </source>
</evidence>
<dbReference type="GO" id="GO:0012505">
    <property type="term" value="C:endomembrane system"/>
    <property type="evidence" value="ECO:0007669"/>
    <property type="project" value="UniProtKB-SubCell"/>
</dbReference>
<keyword evidence="21" id="KW-1185">Reference proteome</keyword>
<gene>
    <name evidence="20" type="ORF">Agub_g14356</name>
</gene>
<comment type="pathway">
    <text evidence="4">Protein modification; protein glycosylation.</text>
</comment>
<evidence type="ECO:0000256" key="17">
    <source>
        <dbReference type="SAM" id="Phobius"/>
    </source>
</evidence>
<dbReference type="EMBL" id="BMAR01000055">
    <property type="protein sequence ID" value="GFR51879.1"/>
    <property type="molecule type" value="Genomic_DNA"/>
</dbReference>
<evidence type="ECO:0000256" key="4">
    <source>
        <dbReference type="ARBA" id="ARBA00004922"/>
    </source>
</evidence>
<comment type="similarity">
    <text evidence="5">Belongs to the STT3 family.</text>
</comment>
<keyword evidence="7" id="KW-0328">Glycosyltransferase</keyword>
<comment type="subcellular location">
    <subcellularLocation>
        <location evidence="3">Endomembrane system</location>
        <topology evidence="3">Multi-pass membrane protein</topology>
    </subcellularLocation>
</comment>
<dbReference type="Pfam" id="PF21436">
    <property type="entry name" value="STT3-PglB_core"/>
    <property type="match status" value="1"/>
</dbReference>
<dbReference type="GO" id="GO:0016020">
    <property type="term" value="C:membrane"/>
    <property type="evidence" value="ECO:0007669"/>
    <property type="project" value="InterPro"/>
</dbReference>
<comment type="cofactor">
    <cofactor evidence="2">
        <name>Mg(2+)</name>
        <dbReference type="ChEBI" id="CHEBI:18420"/>
    </cofactor>
</comment>
<evidence type="ECO:0000256" key="11">
    <source>
        <dbReference type="ARBA" id="ARBA00022842"/>
    </source>
</evidence>
<keyword evidence="10" id="KW-0479">Metal-binding</keyword>
<keyword evidence="11" id="KW-0460">Magnesium</keyword>
<evidence type="ECO:0000256" key="5">
    <source>
        <dbReference type="ARBA" id="ARBA00010810"/>
    </source>
</evidence>
<feature type="transmembrane region" description="Helical" evidence="17">
    <location>
        <begin position="377"/>
        <end position="399"/>
    </location>
</feature>
<proteinExistence type="inferred from homology"/>
<comment type="cofactor">
    <cofactor evidence="1">
        <name>Mn(2+)</name>
        <dbReference type="ChEBI" id="CHEBI:29035"/>
    </cofactor>
</comment>
<evidence type="ECO:0000256" key="3">
    <source>
        <dbReference type="ARBA" id="ARBA00004127"/>
    </source>
</evidence>
<dbReference type="AlphaFoldDB" id="A0AAD3E3D9"/>
<evidence type="ECO:0000256" key="13">
    <source>
        <dbReference type="ARBA" id="ARBA00023136"/>
    </source>
</evidence>
<evidence type="ECO:0000313" key="21">
    <source>
        <dbReference type="Proteomes" id="UP001054857"/>
    </source>
</evidence>
<keyword evidence="8" id="KW-0808">Transferase</keyword>
<feature type="domain" description="Oligosaccharyl transferase STT3 N-terminal" evidence="18">
    <location>
        <begin position="43"/>
        <end position="437"/>
    </location>
</feature>
<reference evidence="20 21" key="1">
    <citation type="journal article" date="2021" name="Sci. Rep.">
        <title>Genome sequencing of the multicellular alga Astrephomene provides insights into convergent evolution of germ-soma differentiation.</title>
        <authorList>
            <person name="Yamashita S."/>
            <person name="Yamamoto K."/>
            <person name="Matsuzaki R."/>
            <person name="Suzuki S."/>
            <person name="Yamaguchi H."/>
            <person name="Hirooka S."/>
            <person name="Minakuchi Y."/>
            <person name="Miyagishima S."/>
            <person name="Kawachi M."/>
            <person name="Toyoda A."/>
            <person name="Nozaki H."/>
        </authorList>
    </citation>
    <scope>NUCLEOTIDE SEQUENCE [LARGE SCALE GENOMIC DNA]</scope>
    <source>
        <strain evidence="20 21">NIES-4017</strain>
    </source>
</reference>
<feature type="transmembrane region" description="Helical" evidence="17">
    <location>
        <begin position="100"/>
        <end position="120"/>
    </location>
</feature>
<organism evidence="20 21">
    <name type="scientific">Astrephomene gubernaculifera</name>
    <dbReference type="NCBI Taxonomy" id="47775"/>
    <lineage>
        <taxon>Eukaryota</taxon>
        <taxon>Viridiplantae</taxon>
        <taxon>Chlorophyta</taxon>
        <taxon>core chlorophytes</taxon>
        <taxon>Chlorophyceae</taxon>
        <taxon>CS clade</taxon>
        <taxon>Chlamydomonadales</taxon>
        <taxon>Astrephomenaceae</taxon>
        <taxon>Astrephomene</taxon>
    </lineage>
</organism>
<feature type="compositionally biased region" description="Low complexity" evidence="16">
    <location>
        <begin position="485"/>
        <end position="497"/>
    </location>
</feature>
<dbReference type="EC" id="2.4.99.18" evidence="6"/>